<feature type="non-terminal residue" evidence="1">
    <location>
        <position position="17"/>
    </location>
</feature>
<dbReference type="EMBL" id="BKCJ010575331">
    <property type="protein sequence ID" value="GFB20656.1"/>
    <property type="molecule type" value="Genomic_DNA"/>
</dbReference>
<name>A0A699L5R2_TANCI</name>
<comment type="caution">
    <text evidence="1">The sequence shown here is derived from an EMBL/GenBank/DDBJ whole genome shotgun (WGS) entry which is preliminary data.</text>
</comment>
<reference evidence="1" key="1">
    <citation type="journal article" date="2019" name="Sci. Rep.">
        <title>Draft genome of Tanacetum cinerariifolium, the natural source of mosquito coil.</title>
        <authorList>
            <person name="Yamashiro T."/>
            <person name="Shiraishi A."/>
            <person name="Satake H."/>
            <person name="Nakayama K."/>
        </authorList>
    </citation>
    <scope>NUCLEOTIDE SEQUENCE</scope>
</reference>
<dbReference type="AlphaFoldDB" id="A0A699L5R2"/>
<sequence length="17" mass="1802">MTDSGSTDPTRTPPLPE</sequence>
<evidence type="ECO:0000313" key="1">
    <source>
        <dbReference type="EMBL" id="GFB20656.1"/>
    </source>
</evidence>
<gene>
    <name evidence="1" type="ORF">Tci_692627</name>
</gene>
<organism evidence="1">
    <name type="scientific">Tanacetum cinerariifolium</name>
    <name type="common">Dalmatian daisy</name>
    <name type="synonym">Chrysanthemum cinerariifolium</name>
    <dbReference type="NCBI Taxonomy" id="118510"/>
    <lineage>
        <taxon>Eukaryota</taxon>
        <taxon>Viridiplantae</taxon>
        <taxon>Streptophyta</taxon>
        <taxon>Embryophyta</taxon>
        <taxon>Tracheophyta</taxon>
        <taxon>Spermatophyta</taxon>
        <taxon>Magnoliopsida</taxon>
        <taxon>eudicotyledons</taxon>
        <taxon>Gunneridae</taxon>
        <taxon>Pentapetalae</taxon>
        <taxon>asterids</taxon>
        <taxon>campanulids</taxon>
        <taxon>Asterales</taxon>
        <taxon>Asteraceae</taxon>
        <taxon>Asteroideae</taxon>
        <taxon>Anthemideae</taxon>
        <taxon>Anthemidinae</taxon>
        <taxon>Tanacetum</taxon>
    </lineage>
</organism>
<protein>
    <submittedName>
        <fullName evidence="1">Uncharacterized protein</fullName>
    </submittedName>
</protein>
<accession>A0A699L5R2</accession>
<proteinExistence type="predicted"/>